<evidence type="ECO:0000313" key="3">
    <source>
        <dbReference type="EMBL" id="RYR14848.1"/>
    </source>
</evidence>
<protein>
    <submittedName>
        <fullName evidence="3">Uncharacterized protein</fullName>
    </submittedName>
</protein>
<feature type="compositionally biased region" description="Basic and acidic residues" evidence="2">
    <location>
        <begin position="163"/>
        <end position="178"/>
    </location>
</feature>
<dbReference type="Gene3D" id="1.20.120.690">
    <property type="entry name" value="RDM1 protein domain"/>
    <property type="match status" value="1"/>
</dbReference>
<dbReference type="Proteomes" id="UP000289738">
    <property type="component" value="Chromosome B04"/>
</dbReference>
<dbReference type="InterPro" id="IPR015270">
    <property type="entry name" value="RDM1_plant"/>
</dbReference>
<comment type="caution">
    <text evidence="3">The sequence shown here is derived from an EMBL/GenBank/DDBJ whole genome shotgun (WGS) entry which is preliminary data.</text>
</comment>
<organism evidence="3 4">
    <name type="scientific">Arachis hypogaea</name>
    <name type="common">Peanut</name>
    <dbReference type="NCBI Taxonomy" id="3818"/>
    <lineage>
        <taxon>Eukaryota</taxon>
        <taxon>Viridiplantae</taxon>
        <taxon>Streptophyta</taxon>
        <taxon>Embryophyta</taxon>
        <taxon>Tracheophyta</taxon>
        <taxon>Spermatophyta</taxon>
        <taxon>Magnoliopsida</taxon>
        <taxon>eudicotyledons</taxon>
        <taxon>Gunneridae</taxon>
        <taxon>Pentapetalae</taxon>
        <taxon>rosids</taxon>
        <taxon>fabids</taxon>
        <taxon>Fabales</taxon>
        <taxon>Fabaceae</taxon>
        <taxon>Papilionoideae</taxon>
        <taxon>50 kb inversion clade</taxon>
        <taxon>dalbergioids sensu lato</taxon>
        <taxon>Dalbergieae</taxon>
        <taxon>Pterocarpus clade</taxon>
        <taxon>Arachis</taxon>
    </lineage>
</organism>
<feature type="coiled-coil region" evidence="1">
    <location>
        <begin position="283"/>
        <end position="380"/>
    </location>
</feature>
<feature type="compositionally biased region" description="Basic and acidic residues" evidence="2">
    <location>
        <begin position="99"/>
        <end position="113"/>
    </location>
</feature>
<evidence type="ECO:0000313" key="4">
    <source>
        <dbReference type="Proteomes" id="UP000289738"/>
    </source>
</evidence>
<gene>
    <name evidence="3" type="ORF">Ahy_B04g071550</name>
</gene>
<dbReference type="SUPFAM" id="SSF109920">
    <property type="entry name" value="Hypothetical protein At3g22680"/>
    <property type="match status" value="1"/>
</dbReference>
<keyword evidence="4" id="KW-1185">Reference proteome</keyword>
<feature type="coiled-coil region" evidence="1">
    <location>
        <begin position="430"/>
        <end position="534"/>
    </location>
</feature>
<accession>A0A444ZL28</accession>
<dbReference type="InterPro" id="IPR036319">
    <property type="entry name" value="RDM1_sf"/>
</dbReference>
<name>A0A444ZL28_ARAHY</name>
<feature type="region of interest" description="Disordered" evidence="2">
    <location>
        <begin position="1"/>
        <end position="30"/>
    </location>
</feature>
<dbReference type="GO" id="GO:0080188">
    <property type="term" value="P:gene silencing by siRNA-directed DNA methylation"/>
    <property type="evidence" value="ECO:0007669"/>
    <property type="project" value="InterPro"/>
</dbReference>
<reference evidence="3 4" key="1">
    <citation type="submission" date="2019-01" db="EMBL/GenBank/DDBJ databases">
        <title>Sequencing of cultivated peanut Arachis hypogaea provides insights into genome evolution and oil improvement.</title>
        <authorList>
            <person name="Chen X."/>
        </authorList>
    </citation>
    <scope>NUCLEOTIDE SEQUENCE [LARGE SCALE GENOMIC DNA]</scope>
    <source>
        <strain evidence="4">cv. Fuhuasheng</strain>
        <tissue evidence="3">Leaves</tissue>
    </source>
</reference>
<sequence length="1053" mass="118537">MEDDKRKKKNRKKKNKQGKNVDNGVGDKETKIEQLDAAAGEKIVIVDSNGVGETTIRDQNLVNTEKDERAGVTDVAGEQSTNVDGGTATRDNDLVNNGKVDHPDISETADERSTNVVGGTAVRDEDLINNGNDEPAHNLATLDEPSKNVDWRGVEENPNLDRISAKNEEDEGTQHLESADGQNRNMVMDSNGHLPNGKECATSEEVFKLGNENDMLKQNLAISEETIRKLKDENDMLIQKETILGDRIRKLQEENDIQIEKETMSEETIRNLKEVNDTHITLQITLEDTIRKLKEENDIHNQKVVMLEGTIRELNKKIDMHIRKEAKSEETIKRLKAEKDMSFQKVGMMEETIRKLNSGNDIHMQKKIELEDTIRKLKEQQYMYMQNEAMSEDAIRKLKEENDMHLQMEAVSKDTIRRMKEENDLHIQKATISEDAIKKLKEECDKHIQKEVTLEETINKLQSENEWEKQNQVGLEMRIAQLESEKSSLLQKEVGLVEETKRLLCEKEILSLKVESLLEKINLLESDLSSFVEKEKSTKEDISNLNGKITMFQGQVAELEHFKNNLLLENQQLGENVSSLQTTIQNLENSSSFRSADASVKLNGGQESASENEELKSQIEAACTLVEKLVLENAELVEKINMLYVELDRHNAEVGVSGGAGPDSINVFPHSDGVASDTTESAEVKSVSAQESGSLQETVMNDRDYINGEQAVGLTPNSSSLSDDTGEIVQIPLDDNEVHELEPQDAEIVEQDSVPLMDAPLIGAPFRLISFVAKYVSGEDLVVAAELELNPGCCLMYWSPEDLDCRPRKVLEMKRSFPWDEPDQNPDSSSNDIPLPIPSIDLTSQDILIRRAEMYQEYMKQIPIPSQRGSVIPFNSWMGLGKSMKQLYGQPLHYLTNVILKQWDQLRLNSKDEYKPLDNLIHPTKAEATIWLMEEVHRQTSSHFQIAELWKLDPMYNGSVDAIFPTLENAISMVKSKLICQSDGHIQPRLACSLSPVALIQFEYTLRAIHRQRGKSGGTIGCGGCLTLGLGELGLEDGAEFLPLSETREDEVT</sequence>
<feature type="coiled-coil region" evidence="1">
    <location>
        <begin position="213"/>
        <end position="240"/>
    </location>
</feature>
<dbReference type="Pfam" id="PF09187">
    <property type="entry name" value="RdDM_RDM1"/>
    <property type="match status" value="1"/>
</dbReference>
<dbReference type="EMBL" id="SDMP01000014">
    <property type="protein sequence ID" value="RYR14848.1"/>
    <property type="molecule type" value="Genomic_DNA"/>
</dbReference>
<dbReference type="PANTHER" id="PTHR36366">
    <property type="entry name" value="PROTEIN RDM1"/>
    <property type="match status" value="1"/>
</dbReference>
<dbReference type="AlphaFoldDB" id="A0A444ZL28"/>
<feature type="compositionally biased region" description="Basic residues" evidence="2">
    <location>
        <begin position="1"/>
        <end position="17"/>
    </location>
</feature>
<dbReference type="STRING" id="3818.A0A444ZL28"/>
<feature type="region of interest" description="Disordered" evidence="2">
    <location>
        <begin position="149"/>
        <end position="185"/>
    </location>
</feature>
<proteinExistence type="predicted"/>
<dbReference type="PANTHER" id="PTHR36366:SF1">
    <property type="entry name" value="PROTEIN RDM1"/>
    <property type="match status" value="1"/>
</dbReference>
<evidence type="ECO:0000256" key="2">
    <source>
        <dbReference type="SAM" id="MobiDB-lite"/>
    </source>
</evidence>
<feature type="coiled-coil region" evidence="1">
    <location>
        <begin position="570"/>
        <end position="653"/>
    </location>
</feature>
<evidence type="ECO:0000256" key="1">
    <source>
        <dbReference type="SAM" id="Coils"/>
    </source>
</evidence>
<dbReference type="GO" id="GO:0000419">
    <property type="term" value="C:RNA polymerase V complex"/>
    <property type="evidence" value="ECO:0007669"/>
    <property type="project" value="TreeGrafter"/>
</dbReference>
<keyword evidence="1" id="KW-0175">Coiled coil</keyword>
<feature type="region of interest" description="Disordered" evidence="2">
    <location>
        <begin position="76"/>
        <end position="115"/>
    </location>
</feature>